<dbReference type="Gene3D" id="3.10.20.370">
    <property type="match status" value="1"/>
</dbReference>
<evidence type="ECO:0000256" key="3">
    <source>
        <dbReference type="ARBA" id="ARBA00022722"/>
    </source>
</evidence>
<keyword evidence="7" id="KW-0479">Metal-binding</keyword>
<comment type="caution">
    <text evidence="10">The sequence shown here is derived from an EMBL/GenBank/DDBJ whole genome shotgun (WGS) entry which is preliminary data.</text>
</comment>
<dbReference type="SUPFAM" id="SSF56672">
    <property type="entry name" value="DNA/RNA polymerases"/>
    <property type="match status" value="1"/>
</dbReference>
<keyword evidence="7" id="KW-0862">Zinc</keyword>
<evidence type="ECO:0000259" key="9">
    <source>
        <dbReference type="PROSITE" id="PS50158"/>
    </source>
</evidence>
<accession>A0A388JZ22</accession>
<dbReference type="GO" id="GO:0003964">
    <property type="term" value="F:RNA-directed DNA polymerase activity"/>
    <property type="evidence" value="ECO:0007669"/>
    <property type="project" value="UniProtKB-KW"/>
</dbReference>
<evidence type="ECO:0000256" key="7">
    <source>
        <dbReference type="PROSITE-ProRule" id="PRU00047"/>
    </source>
</evidence>
<evidence type="ECO:0000313" key="11">
    <source>
        <dbReference type="Proteomes" id="UP000265515"/>
    </source>
</evidence>
<dbReference type="CDD" id="cd09274">
    <property type="entry name" value="RNase_HI_RT_Ty3"/>
    <property type="match status" value="1"/>
</dbReference>
<dbReference type="Proteomes" id="UP000265515">
    <property type="component" value="Unassembled WGS sequence"/>
</dbReference>
<dbReference type="AlphaFoldDB" id="A0A388JZ22"/>
<dbReference type="InterPro" id="IPR041373">
    <property type="entry name" value="RT_RNaseH"/>
</dbReference>
<keyword evidence="1" id="KW-0808">Transferase</keyword>
<dbReference type="PANTHER" id="PTHR34072:SF55">
    <property type="entry name" value="DNA_RNA POLYMERASES SUPERFAMILY PROTEIN"/>
    <property type="match status" value="1"/>
</dbReference>
<keyword evidence="4" id="KW-0255">Endonuclease</keyword>
<protein>
    <recommendedName>
        <fullName evidence="9">CCHC-type domain-containing protein</fullName>
    </recommendedName>
</protein>
<dbReference type="OrthoDB" id="407598at2759"/>
<gene>
    <name evidence="10" type="ORF">CBR_g34737</name>
</gene>
<feature type="domain" description="CCHC-type" evidence="9">
    <location>
        <begin position="141"/>
        <end position="156"/>
    </location>
</feature>
<name>A0A388JZ22_CHABU</name>
<dbReference type="Gramene" id="GBG63038">
    <property type="protein sequence ID" value="GBG63038"/>
    <property type="gene ID" value="CBR_g34737"/>
</dbReference>
<feature type="region of interest" description="Disordered" evidence="8">
    <location>
        <begin position="102"/>
        <end position="122"/>
    </location>
</feature>
<keyword evidence="6" id="KW-0695">RNA-directed DNA polymerase</keyword>
<organism evidence="10 11">
    <name type="scientific">Chara braunii</name>
    <name type="common">Braun's stonewort</name>
    <dbReference type="NCBI Taxonomy" id="69332"/>
    <lineage>
        <taxon>Eukaryota</taxon>
        <taxon>Viridiplantae</taxon>
        <taxon>Streptophyta</taxon>
        <taxon>Charophyceae</taxon>
        <taxon>Charales</taxon>
        <taxon>Characeae</taxon>
        <taxon>Chara</taxon>
    </lineage>
</organism>
<evidence type="ECO:0000313" key="10">
    <source>
        <dbReference type="EMBL" id="GBG63038.1"/>
    </source>
</evidence>
<dbReference type="InterPro" id="IPR043502">
    <property type="entry name" value="DNA/RNA_pol_sf"/>
</dbReference>
<keyword evidence="2" id="KW-0548">Nucleotidyltransferase</keyword>
<dbReference type="PANTHER" id="PTHR34072">
    <property type="entry name" value="ENZYMATIC POLYPROTEIN-RELATED"/>
    <property type="match status" value="1"/>
</dbReference>
<keyword evidence="3" id="KW-0540">Nuclease</keyword>
<evidence type="ECO:0000256" key="1">
    <source>
        <dbReference type="ARBA" id="ARBA00022679"/>
    </source>
</evidence>
<keyword evidence="11" id="KW-1185">Reference proteome</keyword>
<proteinExistence type="predicted"/>
<reference evidence="10 11" key="1">
    <citation type="journal article" date="2018" name="Cell">
        <title>The Chara Genome: Secondary Complexity and Implications for Plant Terrestrialization.</title>
        <authorList>
            <person name="Nishiyama T."/>
            <person name="Sakayama H."/>
            <person name="Vries J.D."/>
            <person name="Buschmann H."/>
            <person name="Saint-Marcoux D."/>
            <person name="Ullrich K.K."/>
            <person name="Haas F.B."/>
            <person name="Vanderstraeten L."/>
            <person name="Becker D."/>
            <person name="Lang D."/>
            <person name="Vosolsobe S."/>
            <person name="Rombauts S."/>
            <person name="Wilhelmsson P.K.I."/>
            <person name="Janitza P."/>
            <person name="Kern R."/>
            <person name="Heyl A."/>
            <person name="Rumpler F."/>
            <person name="Villalobos L.I.A.C."/>
            <person name="Clay J.M."/>
            <person name="Skokan R."/>
            <person name="Toyoda A."/>
            <person name="Suzuki Y."/>
            <person name="Kagoshima H."/>
            <person name="Schijlen E."/>
            <person name="Tajeshwar N."/>
            <person name="Catarino B."/>
            <person name="Hetherington A.J."/>
            <person name="Saltykova A."/>
            <person name="Bonnot C."/>
            <person name="Breuninger H."/>
            <person name="Symeonidi A."/>
            <person name="Radhakrishnan G.V."/>
            <person name="Van Nieuwerburgh F."/>
            <person name="Deforce D."/>
            <person name="Chang C."/>
            <person name="Karol K.G."/>
            <person name="Hedrich R."/>
            <person name="Ulvskov P."/>
            <person name="Glockner G."/>
            <person name="Delwiche C.F."/>
            <person name="Petrasek J."/>
            <person name="Van de Peer Y."/>
            <person name="Friml J."/>
            <person name="Beilby M."/>
            <person name="Dolan L."/>
            <person name="Kohara Y."/>
            <person name="Sugano S."/>
            <person name="Fujiyama A."/>
            <person name="Delaux P.-M."/>
            <person name="Quint M."/>
            <person name="TheiBen G."/>
            <person name="Hagemann M."/>
            <person name="Harholt J."/>
            <person name="Dunand C."/>
            <person name="Zachgo S."/>
            <person name="Langdale J."/>
            <person name="Maumus F."/>
            <person name="Straeten D.V.D."/>
            <person name="Gould S.B."/>
            <person name="Rensing S.A."/>
        </authorList>
    </citation>
    <scope>NUCLEOTIDE SEQUENCE [LARGE SCALE GENOMIC DNA]</scope>
    <source>
        <strain evidence="10 11">S276</strain>
    </source>
</reference>
<evidence type="ECO:0000256" key="6">
    <source>
        <dbReference type="ARBA" id="ARBA00022918"/>
    </source>
</evidence>
<evidence type="ECO:0000256" key="2">
    <source>
        <dbReference type="ARBA" id="ARBA00022695"/>
    </source>
</evidence>
<dbReference type="GO" id="GO:0004519">
    <property type="term" value="F:endonuclease activity"/>
    <property type="evidence" value="ECO:0007669"/>
    <property type="project" value="UniProtKB-KW"/>
</dbReference>
<sequence>MPLKNQFAGEANINMHNFPSFSKKALDLEAKIGHGQTPTTGGRKNSLPPNWKVKDRITFIDNDGSTIELENDFLAGVGSEAGSVEVLGGGIVTASVQKGKATCRRRGGSRSRSQVDPNASPWEKAGLPEDVWRDRYTRQACIRCGQYGHNQFKCRNKKVTEKIPPRMGYEVVFRHLKHALTHYEVLKLPDPDKPFIVTTDVSQYGIGAVLAQQEGPKLRPIEYMSKKMPSWKLAKSTYVKELYAIYKALTHWRHYLLGRFFIVRTDHHTLKWMRTQPMLFDALKCWIEVVEQYDFEPQYLKGEYNKVVDALSALSRRPDFSTALITAFGLADDVARSLVEAYREDQFMAEIIRRLEAKDKVTSDEFELVNGLLFLEKAGNKRLCT</sequence>
<dbReference type="GO" id="GO:0016787">
    <property type="term" value="F:hydrolase activity"/>
    <property type="evidence" value="ECO:0007669"/>
    <property type="project" value="UniProtKB-KW"/>
</dbReference>
<dbReference type="InterPro" id="IPR001878">
    <property type="entry name" value="Znf_CCHC"/>
</dbReference>
<dbReference type="GO" id="GO:0008270">
    <property type="term" value="F:zinc ion binding"/>
    <property type="evidence" value="ECO:0007669"/>
    <property type="project" value="UniProtKB-KW"/>
</dbReference>
<dbReference type="EMBL" id="BFEA01000034">
    <property type="protein sequence ID" value="GBG63038.1"/>
    <property type="molecule type" value="Genomic_DNA"/>
</dbReference>
<dbReference type="PROSITE" id="PS50158">
    <property type="entry name" value="ZF_CCHC"/>
    <property type="match status" value="1"/>
</dbReference>
<evidence type="ECO:0000256" key="5">
    <source>
        <dbReference type="ARBA" id="ARBA00022801"/>
    </source>
</evidence>
<keyword evidence="7" id="KW-0863">Zinc-finger</keyword>
<evidence type="ECO:0000256" key="4">
    <source>
        <dbReference type="ARBA" id="ARBA00022759"/>
    </source>
</evidence>
<evidence type="ECO:0000256" key="8">
    <source>
        <dbReference type="SAM" id="MobiDB-lite"/>
    </source>
</evidence>
<dbReference type="Pfam" id="PF17917">
    <property type="entry name" value="RT_RNaseH"/>
    <property type="match status" value="1"/>
</dbReference>
<keyword evidence="5" id="KW-0378">Hydrolase</keyword>
<dbReference type="GO" id="GO:0003676">
    <property type="term" value="F:nucleic acid binding"/>
    <property type="evidence" value="ECO:0007669"/>
    <property type="project" value="InterPro"/>
</dbReference>